<dbReference type="Pfam" id="PF24626">
    <property type="entry name" value="SH3_Tf2-1"/>
    <property type="match status" value="1"/>
</dbReference>
<feature type="domain" description="Ubiquitin-like" evidence="1">
    <location>
        <begin position="184"/>
        <end position="258"/>
    </location>
</feature>
<evidence type="ECO:0000313" key="3">
    <source>
        <dbReference type="Proteomes" id="UP001234989"/>
    </source>
</evidence>
<evidence type="ECO:0000259" key="1">
    <source>
        <dbReference type="PROSITE" id="PS50053"/>
    </source>
</evidence>
<gene>
    <name evidence="2" type="ORF">MTR67_052534</name>
</gene>
<dbReference type="InterPro" id="IPR029071">
    <property type="entry name" value="Ubiquitin-like_domsf"/>
</dbReference>
<organism evidence="2 3">
    <name type="scientific">Solanum verrucosum</name>
    <dbReference type="NCBI Taxonomy" id="315347"/>
    <lineage>
        <taxon>Eukaryota</taxon>
        <taxon>Viridiplantae</taxon>
        <taxon>Streptophyta</taxon>
        <taxon>Embryophyta</taxon>
        <taxon>Tracheophyta</taxon>
        <taxon>Spermatophyta</taxon>
        <taxon>Magnoliopsida</taxon>
        <taxon>eudicotyledons</taxon>
        <taxon>Gunneridae</taxon>
        <taxon>Pentapetalae</taxon>
        <taxon>asterids</taxon>
        <taxon>lamiids</taxon>
        <taxon>Solanales</taxon>
        <taxon>Solanaceae</taxon>
        <taxon>Solanoideae</taxon>
        <taxon>Solaneae</taxon>
        <taxon>Solanum</taxon>
    </lineage>
</organism>
<dbReference type="CDD" id="cd17039">
    <property type="entry name" value="Ubl_ubiquitin_like"/>
    <property type="match status" value="2"/>
</dbReference>
<feature type="domain" description="Ubiquitin-like" evidence="1">
    <location>
        <begin position="336"/>
        <end position="404"/>
    </location>
</feature>
<evidence type="ECO:0000313" key="2">
    <source>
        <dbReference type="EMBL" id="WMV59149.1"/>
    </source>
</evidence>
<dbReference type="SMART" id="SM00213">
    <property type="entry name" value="UBQ"/>
    <property type="match status" value="4"/>
</dbReference>
<proteinExistence type="predicted"/>
<dbReference type="PANTHER" id="PTHR46148">
    <property type="entry name" value="CHROMO DOMAIN-CONTAINING PROTEIN"/>
    <property type="match status" value="1"/>
</dbReference>
<dbReference type="EMBL" id="CP133623">
    <property type="protein sequence ID" value="WMV59149.1"/>
    <property type="molecule type" value="Genomic_DNA"/>
</dbReference>
<dbReference type="Pfam" id="PF00240">
    <property type="entry name" value="ubiquitin"/>
    <property type="match status" value="3"/>
</dbReference>
<accession>A0AAF1A3L1</accession>
<dbReference type="InterPro" id="IPR019956">
    <property type="entry name" value="Ubiquitin_dom"/>
</dbReference>
<dbReference type="PROSITE" id="PS50053">
    <property type="entry name" value="UBIQUITIN_2"/>
    <property type="match status" value="4"/>
</dbReference>
<dbReference type="PRINTS" id="PR00348">
    <property type="entry name" value="UBIQUITIN"/>
</dbReference>
<protein>
    <recommendedName>
        <fullName evidence="1">Ubiquitin-like domain-containing protein</fullName>
    </recommendedName>
</protein>
<dbReference type="Gene3D" id="3.10.20.90">
    <property type="entry name" value="Phosphatidylinositol 3-kinase Catalytic Subunit, Chain A, domain 1"/>
    <property type="match status" value="4"/>
</dbReference>
<feature type="domain" description="Ubiquitin-like" evidence="1">
    <location>
        <begin position="280"/>
        <end position="329"/>
    </location>
</feature>
<reference evidence="2" key="1">
    <citation type="submission" date="2023-08" db="EMBL/GenBank/DDBJ databases">
        <title>A de novo genome assembly of Solanum verrucosum Schlechtendal, a Mexican diploid species geographically isolated from the other diploid A-genome species in potato relatives.</title>
        <authorList>
            <person name="Hosaka K."/>
        </authorList>
    </citation>
    <scope>NUCLEOTIDE SEQUENCE</scope>
    <source>
        <tissue evidence="2">Young leaves</tissue>
    </source>
</reference>
<name>A0AAF1A3L1_SOLVR</name>
<dbReference type="Proteomes" id="UP001234989">
    <property type="component" value="Chromosome 12"/>
</dbReference>
<sequence length="487" mass="55581">MKGVMRFGKKGKLSLRYIGPFEILECVGPMVYKLALPPNLSGVHSVFHVSILKRYHGDGDYIIKWDSIVLDKDLQYEEKSIAILDRDVRKLRTKEIKSMNVQWKHRPVEQATWKTETDMRDKRVVKWGFWNSFISSLFRASRFGGNFGRQGGAALAGRFQALQKMESSMKHKRTAVEDEKEKEMTIDVKVTKIVTIKTKESDSIGHVKSLLHDKEGIPECLEQLFSKGVRLADDGHKLMDCGIIESSTLNAYIYNSAPKVFLVKRPYATVAITVYSRNFDTIQDVKCRVGVKEEVNPNKFSLIHDGKFLEDDRTLDFYKIDVGSTLHMVSNAGDTFLISVVMPTEEIVKIEVMASLTVRDIKTIIESRIGYSINFMDLFLGKQKLEDSKILYQCDINEHSVLRVKSRTIQILIKMSGGSITLDVHMHELVKDVKGILLQKLHILVHLQKLVFEGKSLADTQDLVSYNIRMHSNIVFDFRSSISKTII</sequence>
<dbReference type="PANTHER" id="PTHR46148:SF60">
    <property type="entry name" value="CHROMO DOMAIN-CONTAINING PROTEIN"/>
    <property type="match status" value="1"/>
</dbReference>
<keyword evidence="3" id="KW-1185">Reference proteome</keyword>
<dbReference type="AlphaFoldDB" id="A0AAF1A3L1"/>
<dbReference type="SUPFAM" id="SSF54236">
    <property type="entry name" value="Ubiquitin-like"/>
    <property type="match status" value="4"/>
</dbReference>
<dbReference type="InterPro" id="IPR056924">
    <property type="entry name" value="SH3_Tf2-1"/>
</dbReference>
<feature type="domain" description="Ubiquitin-like" evidence="1">
    <location>
        <begin position="409"/>
        <end position="476"/>
    </location>
</feature>
<dbReference type="InterPro" id="IPR000626">
    <property type="entry name" value="Ubiquitin-like_dom"/>
</dbReference>